<feature type="domain" description="Sigma-54 factor interaction" evidence="3">
    <location>
        <begin position="9"/>
        <end position="235"/>
    </location>
</feature>
<dbReference type="PANTHER" id="PTHR32071">
    <property type="entry name" value="TRANSCRIPTIONAL REGULATORY PROTEIN"/>
    <property type="match status" value="1"/>
</dbReference>
<dbReference type="Pfam" id="PF25601">
    <property type="entry name" value="AAA_lid_14"/>
    <property type="match status" value="1"/>
</dbReference>
<evidence type="ECO:0000313" key="4">
    <source>
        <dbReference type="EMBL" id="GAK59633.1"/>
    </source>
</evidence>
<dbReference type="Proteomes" id="UP000030661">
    <property type="component" value="Unassembled WGS sequence"/>
</dbReference>
<dbReference type="SUPFAM" id="SSF52540">
    <property type="entry name" value="P-loop containing nucleoside triphosphate hydrolases"/>
    <property type="match status" value="1"/>
</dbReference>
<evidence type="ECO:0000256" key="2">
    <source>
        <dbReference type="ARBA" id="ARBA00022840"/>
    </source>
</evidence>
<name>A0A081C4X8_VECG1</name>
<evidence type="ECO:0000259" key="3">
    <source>
        <dbReference type="PROSITE" id="PS50045"/>
    </source>
</evidence>
<evidence type="ECO:0000256" key="1">
    <source>
        <dbReference type="ARBA" id="ARBA00022741"/>
    </source>
</evidence>
<dbReference type="GO" id="GO:0006355">
    <property type="term" value="P:regulation of DNA-templated transcription"/>
    <property type="evidence" value="ECO:0007669"/>
    <property type="project" value="InterPro"/>
</dbReference>
<protein>
    <submittedName>
        <fullName evidence="4">Putative transcriptional regulator, Fis family</fullName>
    </submittedName>
</protein>
<proteinExistence type="predicted"/>
<gene>
    <name evidence="4" type="ORF">U27_06618</name>
</gene>
<dbReference type="Pfam" id="PF00158">
    <property type="entry name" value="Sigma54_activat"/>
    <property type="match status" value="1"/>
</dbReference>
<keyword evidence="2" id="KW-0067">ATP-binding</keyword>
<dbReference type="Gene3D" id="3.40.50.300">
    <property type="entry name" value="P-loop containing nucleotide triphosphate hydrolases"/>
    <property type="match status" value="1"/>
</dbReference>
<keyword evidence="1" id="KW-0547">Nucleotide-binding</keyword>
<sequence length="361" mass="41017">MDKRLLKKFACNSACMQDICQGLASCIKTGSPILFWGEAGIGMGFSARAIHEASRKGKLLRKPCFELDEAAFPEQLFGNSEHGGWLEEYHQGTIFFKHITDASPAIQHTLRNIIENQSVDGRIEFSRKGTTEVKSVNVRFIFSMVKAYDLAMQEGRLARELAEVIRRRGKIFHLPPLRERKEDILGIAHNLIAEMNAKYAQRVTAIDQQAQNALINYNWPENVDEMKRLFEGIFSRYPGIKNITPEHLPKDILDVRETAFAYSFTLKNKEHFSGNLLADTLAVQSTAKDRSVFQIKIEDLIEISRVDDPEFVTSKLRHFVFKLKNGDQIIGNFAEKTIAVKTAYAPSRQINVLDLCEIKPL</sequence>
<dbReference type="eggNOG" id="COG2204">
    <property type="taxonomic scope" value="Bacteria"/>
</dbReference>
<dbReference type="InterPro" id="IPR002078">
    <property type="entry name" value="Sigma_54_int"/>
</dbReference>
<dbReference type="HOGENOM" id="CLU_773073_0_0_0"/>
<dbReference type="STRING" id="1499967.U27_06618"/>
<dbReference type="GO" id="GO:0005524">
    <property type="term" value="F:ATP binding"/>
    <property type="evidence" value="ECO:0007669"/>
    <property type="project" value="UniProtKB-KW"/>
</dbReference>
<accession>A0A081C4X8</accession>
<dbReference type="PANTHER" id="PTHR32071:SF121">
    <property type="entry name" value="SIGMA L-DEPENDENT TRANSCRIPTIONAL REGULATOR YQIR-RELATED"/>
    <property type="match status" value="1"/>
</dbReference>
<dbReference type="PROSITE" id="PS50045">
    <property type="entry name" value="SIGMA54_INTERACT_4"/>
    <property type="match status" value="1"/>
</dbReference>
<dbReference type="InterPro" id="IPR058031">
    <property type="entry name" value="AAA_lid_NorR"/>
</dbReference>
<dbReference type="Gene3D" id="1.10.8.60">
    <property type="match status" value="1"/>
</dbReference>
<dbReference type="EMBL" id="DF820470">
    <property type="protein sequence ID" value="GAK59633.1"/>
    <property type="molecule type" value="Genomic_DNA"/>
</dbReference>
<keyword evidence="5" id="KW-1185">Reference proteome</keyword>
<evidence type="ECO:0000313" key="5">
    <source>
        <dbReference type="Proteomes" id="UP000030661"/>
    </source>
</evidence>
<reference evidence="4" key="1">
    <citation type="journal article" date="2015" name="PeerJ">
        <title>First genomic representation of candidate bacterial phylum KSB3 points to enhanced environmental sensing as a trigger of wastewater bulking.</title>
        <authorList>
            <person name="Sekiguchi Y."/>
            <person name="Ohashi A."/>
            <person name="Parks D.H."/>
            <person name="Yamauchi T."/>
            <person name="Tyson G.W."/>
            <person name="Hugenholtz P."/>
        </authorList>
    </citation>
    <scope>NUCLEOTIDE SEQUENCE [LARGE SCALE GENOMIC DNA]</scope>
</reference>
<organism evidence="4">
    <name type="scientific">Vecturithrix granuli</name>
    <dbReference type="NCBI Taxonomy" id="1499967"/>
    <lineage>
        <taxon>Bacteria</taxon>
        <taxon>Candidatus Moduliflexota</taxon>
        <taxon>Candidatus Vecturitrichia</taxon>
        <taxon>Candidatus Vecturitrichales</taxon>
        <taxon>Candidatus Vecturitrichaceae</taxon>
        <taxon>Candidatus Vecturithrix</taxon>
    </lineage>
</organism>
<dbReference type="InterPro" id="IPR027417">
    <property type="entry name" value="P-loop_NTPase"/>
</dbReference>
<dbReference type="AlphaFoldDB" id="A0A081C4X8"/>